<keyword evidence="4" id="KW-1185">Reference proteome</keyword>
<name>A0A9W7HHK5_HIBTR</name>
<dbReference type="OrthoDB" id="657470at2759"/>
<feature type="compositionally biased region" description="Polar residues" evidence="1">
    <location>
        <begin position="326"/>
        <end position="346"/>
    </location>
</feature>
<feature type="compositionally biased region" description="Polar residues" evidence="1">
    <location>
        <begin position="371"/>
        <end position="380"/>
    </location>
</feature>
<feature type="compositionally biased region" description="Polar residues" evidence="1">
    <location>
        <begin position="211"/>
        <end position="234"/>
    </location>
</feature>
<feature type="compositionally biased region" description="Polar residues" evidence="1">
    <location>
        <begin position="142"/>
        <end position="152"/>
    </location>
</feature>
<dbReference type="InterPro" id="IPR009719">
    <property type="entry name" value="GIP1_N"/>
</dbReference>
<feature type="region of interest" description="Disordered" evidence="1">
    <location>
        <begin position="325"/>
        <end position="346"/>
    </location>
</feature>
<feature type="region of interest" description="Disordered" evidence="1">
    <location>
        <begin position="278"/>
        <end position="298"/>
    </location>
</feature>
<proteinExistence type="predicted"/>
<dbReference type="PANTHER" id="PTHR47070:SF2">
    <property type="entry name" value="OS06G0206100 PROTEIN"/>
    <property type="match status" value="1"/>
</dbReference>
<dbReference type="PANTHER" id="PTHR47070">
    <property type="entry name" value="HYDROXYPROLINE-RICH GLYCOPROTEIN-LIKE"/>
    <property type="match status" value="1"/>
</dbReference>
<feature type="compositionally biased region" description="Low complexity" evidence="1">
    <location>
        <begin position="548"/>
        <end position="557"/>
    </location>
</feature>
<dbReference type="EMBL" id="BSYR01000014">
    <property type="protein sequence ID" value="GMI77850.1"/>
    <property type="molecule type" value="Genomic_DNA"/>
</dbReference>
<protein>
    <recommendedName>
        <fullName evidence="2">GBF-interacting protein 1 N-terminal domain-containing protein</fullName>
    </recommendedName>
</protein>
<dbReference type="Proteomes" id="UP001165190">
    <property type="component" value="Unassembled WGS sequence"/>
</dbReference>
<evidence type="ECO:0000259" key="2">
    <source>
        <dbReference type="Pfam" id="PF06972"/>
    </source>
</evidence>
<evidence type="ECO:0000313" key="3">
    <source>
        <dbReference type="EMBL" id="GMI77850.1"/>
    </source>
</evidence>
<dbReference type="InterPro" id="IPR009060">
    <property type="entry name" value="UBA-like_sf"/>
</dbReference>
<gene>
    <name evidence="3" type="ORF">HRI_001454300</name>
</gene>
<evidence type="ECO:0000313" key="4">
    <source>
        <dbReference type="Proteomes" id="UP001165190"/>
    </source>
</evidence>
<feature type="region of interest" description="Disordered" evidence="1">
    <location>
        <begin position="65"/>
        <end position="84"/>
    </location>
</feature>
<feature type="compositionally biased region" description="Polar residues" evidence="1">
    <location>
        <begin position="468"/>
        <end position="486"/>
    </location>
</feature>
<reference evidence="3" key="1">
    <citation type="submission" date="2023-05" db="EMBL/GenBank/DDBJ databases">
        <title>Genome and transcriptome analyses reveal genes involved in the formation of fine ridges on petal epidermal cells in Hibiscus trionum.</title>
        <authorList>
            <person name="Koshimizu S."/>
            <person name="Masuda S."/>
            <person name="Ishii T."/>
            <person name="Shirasu K."/>
            <person name="Hoshino A."/>
            <person name="Arita M."/>
        </authorList>
    </citation>
    <scope>NUCLEOTIDE SEQUENCE</scope>
    <source>
        <strain evidence="3">Hamamatsu line</strain>
    </source>
</reference>
<evidence type="ECO:0000256" key="1">
    <source>
        <dbReference type="SAM" id="MobiDB-lite"/>
    </source>
</evidence>
<feature type="region of interest" description="Disordered" evidence="1">
    <location>
        <begin position="363"/>
        <end position="404"/>
    </location>
</feature>
<feature type="compositionally biased region" description="Basic and acidic residues" evidence="1">
    <location>
        <begin position="200"/>
        <end position="210"/>
    </location>
</feature>
<feature type="compositionally biased region" description="Low complexity" evidence="1">
    <location>
        <begin position="235"/>
        <end position="247"/>
    </location>
</feature>
<feature type="domain" description="GBF-interacting protein 1 N-terminal" evidence="2">
    <location>
        <begin position="11"/>
        <end position="70"/>
    </location>
</feature>
<sequence length="857" mass="92245">MVSGARTEGPISARVSKTIQSIKEIVGNHSDDDIYVALKEANMDPNETAQKLLHQDTFHLVRRKRDRKKESIEHQGSVDPRKFSENVGQGMRFRTYPERGSRRGGYTRNALPGNALVNREFRVVRDNRVNQNTNKDPKPPLSQCSTSLNEQLPMNVADKGSTGTPNNQRFFSSHSSSQTSSAPSGSHARHVRDANSGGASRKEISEEKRTSVPNAASRSQAVKPNNFQAHSGTQSSSSSVVGVYSSSTDPVHVPSPDSRSSGAVGAIKREVGVVGVRRHLPEDAGKDSSETNTLSNSLVGRDTSSEAFRPFPAISRADRVVRDTHSSAAESAMSGISGSRSFVSNPYGSRQHQQVLFHQKANNHNKEWKPKSSQKSSVNNPGVIGTPKKSASPPADDAKDLDSETAKLQEKLSQVNIRENENVIIAQHIRVPENDRHRLTFGNFGVENDSSRNFVPGFHATGVAGDSNGESAASLPVSSPDTSSDETAAGKSINILDDQLGNSGSDSPPSGTASEHQLSDKKDVPSPQNLDSYADIGMVQDNSQSYAPSEPQQQQDPPELPGFSQAYLPQTGYDLPYFRPSVDETARGQGLLSPQEAISMHAANTPASTIPMMQQQQPPVAQMYPQVHMPHFANLMPYRQFVSPIYLPQMAMPGYSSNPTFPHPSNGSNYMLMPGGSTHIGANGVKYGIQQFKPVPAGNPTGFGNFTSPSGYAINAPGVVGSATGLEDSSRTKYKDGNIYVQNQQADTSDLWMQNPREVPNMQSAAYYNMPQTPHGYMPSHTGHASFNAAAAAQSSHMQFSGLYHPPPQPAAMANPHHLNPAMGANVGFGVAPAAPGAQVGAYQQPQLGHLNWTSSF</sequence>
<feature type="region of interest" description="Disordered" evidence="1">
    <location>
        <begin position="123"/>
        <end position="266"/>
    </location>
</feature>
<dbReference type="SUPFAM" id="SSF46934">
    <property type="entry name" value="UBA-like"/>
    <property type="match status" value="1"/>
</dbReference>
<comment type="caution">
    <text evidence="3">The sequence shown here is derived from an EMBL/GenBank/DDBJ whole genome shotgun (WGS) entry which is preliminary data.</text>
</comment>
<organism evidence="3 4">
    <name type="scientific">Hibiscus trionum</name>
    <name type="common">Flower of an hour</name>
    <dbReference type="NCBI Taxonomy" id="183268"/>
    <lineage>
        <taxon>Eukaryota</taxon>
        <taxon>Viridiplantae</taxon>
        <taxon>Streptophyta</taxon>
        <taxon>Embryophyta</taxon>
        <taxon>Tracheophyta</taxon>
        <taxon>Spermatophyta</taxon>
        <taxon>Magnoliopsida</taxon>
        <taxon>eudicotyledons</taxon>
        <taxon>Gunneridae</taxon>
        <taxon>Pentapetalae</taxon>
        <taxon>rosids</taxon>
        <taxon>malvids</taxon>
        <taxon>Malvales</taxon>
        <taxon>Malvaceae</taxon>
        <taxon>Malvoideae</taxon>
        <taxon>Hibiscus</taxon>
    </lineage>
</organism>
<accession>A0A9W7HHK5</accession>
<feature type="compositionally biased region" description="Polar residues" evidence="1">
    <location>
        <begin position="161"/>
        <end position="171"/>
    </location>
</feature>
<dbReference type="Pfam" id="PF06972">
    <property type="entry name" value="GIP1_N"/>
    <property type="match status" value="1"/>
</dbReference>
<feature type="compositionally biased region" description="Polar residues" evidence="1">
    <location>
        <begin position="500"/>
        <end position="516"/>
    </location>
</feature>
<feature type="compositionally biased region" description="Low complexity" evidence="1">
    <location>
        <begin position="172"/>
        <end position="186"/>
    </location>
</feature>
<feature type="compositionally biased region" description="Basic and acidic residues" evidence="1">
    <location>
        <begin position="279"/>
        <end position="289"/>
    </location>
</feature>
<dbReference type="AlphaFoldDB" id="A0A9W7HHK5"/>
<feature type="region of interest" description="Disordered" evidence="1">
    <location>
        <begin position="461"/>
        <end position="566"/>
    </location>
</feature>